<dbReference type="EMBL" id="JH793132">
    <property type="protein sequence ID" value="ELQ39660.1"/>
    <property type="molecule type" value="Genomic_DNA"/>
</dbReference>
<protein>
    <submittedName>
        <fullName evidence="3">Uncharacterized protein</fullName>
    </submittedName>
</protein>
<organism evidence="3">
    <name type="scientific">Pyricularia oryzae (strain Y34)</name>
    <name type="common">Rice blast fungus</name>
    <name type="synonym">Magnaporthe oryzae</name>
    <dbReference type="NCBI Taxonomy" id="1143189"/>
    <lineage>
        <taxon>Eukaryota</taxon>
        <taxon>Fungi</taxon>
        <taxon>Dikarya</taxon>
        <taxon>Ascomycota</taxon>
        <taxon>Pezizomycotina</taxon>
        <taxon>Sordariomycetes</taxon>
        <taxon>Sordariomycetidae</taxon>
        <taxon>Magnaporthales</taxon>
        <taxon>Pyriculariaceae</taxon>
        <taxon>Pyricularia</taxon>
    </lineage>
</organism>
<keyword evidence="2" id="KW-0472">Membrane</keyword>
<evidence type="ECO:0000256" key="2">
    <source>
        <dbReference type="SAM" id="Phobius"/>
    </source>
</evidence>
<dbReference type="Proteomes" id="UP000011086">
    <property type="component" value="Unassembled WGS sequence"/>
</dbReference>
<dbReference type="AlphaFoldDB" id="A0AA97P0F2"/>
<reference evidence="3" key="1">
    <citation type="journal article" date="2012" name="PLoS Genet.">
        <title>Comparative analysis of the genomes of two field isolates of the rice blast fungus Magnaporthe oryzae.</title>
        <authorList>
            <person name="Xue M."/>
            <person name="Yang J."/>
            <person name="Li Z."/>
            <person name="Hu S."/>
            <person name="Yao N."/>
            <person name="Dean R.A."/>
            <person name="Zhao W."/>
            <person name="Shen M."/>
            <person name="Zhang H."/>
            <person name="Li C."/>
            <person name="Liu L."/>
            <person name="Cao L."/>
            <person name="Xu X."/>
            <person name="Xing Y."/>
            <person name="Hsiang T."/>
            <person name="Zhang Z."/>
            <person name="Xu J.R."/>
            <person name="Peng Y.L."/>
        </authorList>
    </citation>
    <scope>NUCLEOTIDE SEQUENCE</scope>
    <source>
        <strain evidence="3">Y34</strain>
    </source>
</reference>
<accession>A0AA97P0F2</accession>
<evidence type="ECO:0000313" key="3">
    <source>
        <dbReference type="EMBL" id="ELQ39660.1"/>
    </source>
</evidence>
<proteinExistence type="predicted"/>
<name>A0AA97P0F2_PYRO3</name>
<keyword evidence="2" id="KW-0812">Transmembrane</keyword>
<feature type="region of interest" description="Disordered" evidence="1">
    <location>
        <begin position="37"/>
        <end position="62"/>
    </location>
</feature>
<evidence type="ECO:0000256" key="1">
    <source>
        <dbReference type="SAM" id="MobiDB-lite"/>
    </source>
</evidence>
<gene>
    <name evidence="3" type="ORF">OOU_Y34scaffold00487g5</name>
</gene>
<sequence>MDDLWDSMTYGSLQKSQTMHFLAAIVISLSALAAAAPMPADKPADKPGAKAPPPAAGDDGWSAAAVIPPECANLKEISMTCVAGPNDPKVGTQQCKYIDDAGKPATKATTIKCSPTAKDPGTKTLKANA</sequence>
<keyword evidence="2" id="KW-1133">Transmembrane helix</keyword>
<feature type="transmembrane region" description="Helical" evidence="2">
    <location>
        <begin position="20"/>
        <end position="40"/>
    </location>
</feature>